<keyword evidence="4" id="KW-1185">Reference proteome</keyword>
<evidence type="ECO:0000259" key="2">
    <source>
        <dbReference type="Pfam" id="PF02698"/>
    </source>
</evidence>
<reference evidence="3" key="1">
    <citation type="submission" date="2020-12" db="EMBL/GenBank/DDBJ databases">
        <title>Genomic characterization of non-nitrogen-fixing Frankia strains.</title>
        <authorList>
            <person name="Carlos-Shanley C."/>
            <person name="Guerra T."/>
            <person name="Hahn D."/>
        </authorList>
    </citation>
    <scope>NUCLEOTIDE SEQUENCE</scope>
    <source>
        <strain evidence="3">CN6</strain>
    </source>
</reference>
<dbReference type="Gene3D" id="3.40.50.620">
    <property type="entry name" value="HUPs"/>
    <property type="match status" value="1"/>
</dbReference>
<dbReference type="InterPro" id="IPR014729">
    <property type="entry name" value="Rossmann-like_a/b/a_fold"/>
</dbReference>
<dbReference type="Proteomes" id="UP000604475">
    <property type="component" value="Unassembled WGS sequence"/>
</dbReference>
<dbReference type="EMBL" id="JAEACQ010000229">
    <property type="protein sequence ID" value="MBL7629435.1"/>
    <property type="molecule type" value="Genomic_DNA"/>
</dbReference>
<organism evidence="3 4">
    <name type="scientific">Frankia nepalensis</name>
    <dbReference type="NCBI Taxonomy" id="1836974"/>
    <lineage>
        <taxon>Bacteria</taxon>
        <taxon>Bacillati</taxon>
        <taxon>Actinomycetota</taxon>
        <taxon>Actinomycetes</taxon>
        <taxon>Frankiales</taxon>
        <taxon>Frankiaceae</taxon>
        <taxon>Frankia</taxon>
    </lineage>
</organism>
<evidence type="ECO:0000313" key="4">
    <source>
        <dbReference type="Proteomes" id="UP000604475"/>
    </source>
</evidence>
<dbReference type="InterPro" id="IPR003848">
    <property type="entry name" value="DUF218"/>
</dbReference>
<proteinExistence type="predicted"/>
<dbReference type="InterPro" id="IPR051599">
    <property type="entry name" value="Cell_Envelope_Assoc"/>
</dbReference>
<dbReference type="GO" id="GO:0005886">
    <property type="term" value="C:plasma membrane"/>
    <property type="evidence" value="ECO:0007669"/>
    <property type="project" value="TreeGrafter"/>
</dbReference>
<dbReference type="PANTHER" id="PTHR30336:SF20">
    <property type="entry name" value="DUF218 DOMAIN-CONTAINING PROTEIN"/>
    <property type="match status" value="1"/>
</dbReference>
<evidence type="ECO:0000256" key="1">
    <source>
        <dbReference type="SAM" id="MobiDB-lite"/>
    </source>
</evidence>
<dbReference type="AlphaFoldDB" id="A0A937RFG2"/>
<gene>
    <name evidence="3" type="ORF">I7412_20145</name>
</gene>
<feature type="compositionally biased region" description="Low complexity" evidence="1">
    <location>
        <begin position="26"/>
        <end position="49"/>
    </location>
</feature>
<comment type="caution">
    <text evidence="3">The sequence shown here is derived from an EMBL/GenBank/DDBJ whole genome shotgun (WGS) entry which is preliminary data.</text>
</comment>
<dbReference type="PANTHER" id="PTHR30336">
    <property type="entry name" value="INNER MEMBRANE PROTEIN, PROBABLE PERMEASE"/>
    <property type="match status" value="1"/>
</dbReference>
<dbReference type="Pfam" id="PF02698">
    <property type="entry name" value="DUF218"/>
    <property type="match status" value="1"/>
</dbReference>
<dbReference type="CDD" id="cd06259">
    <property type="entry name" value="YdcF-like"/>
    <property type="match status" value="1"/>
</dbReference>
<evidence type="ECO:0000313" key="3">
    <source>
        <dbReference type="EMBL" id="MBL7629435.1"/>
    </source>
</evidence>
<feature type="region of interest" description="Disordered" evidence="1">
    <location>
        <begin position="24"/>
        <end position="49"/>
    </location>
</feature>
<name>A0A937RFG2_9ACTN</name>
<accession>A0A937RFG2</accession>
<feature type="domain" description="DUF218" evidence="2">
    <location>
        <begin position="62"/>
        <end position="161"/>
    </location>
</feature>
<sequence length="200" mass="21045">MADGTHGAVDGTDGAVDQASDSINEASGTASGASGTADGASGTADGASGTVDGADSAVGARGAGSLLVFTGAATRGAAVAEAETMARYAREVLGVPPERIVLETEARTTRQNLAFTLPYLESAKTIKIVSDPVHAARARRYLRQLRPDLAARVVPADDYRPLERVPLKLGVVAYELTRPVLRHVMPPLRDWRRDRARRRA</sequence>
<protein>
    <submittedName>
        <fullName evidence="3">YdcF family protein</fullName>
    </submittedName>
</protein>